<dbReference type="EMBL" id="CAEZZT010000089">
    <property type="protein sequence ID" value="CAB4783282.1"/>
    <property type="molecule type" value="Genomic_DNA"/>
</dbReference>
<organism evidence="1">
    <name type="scientific">freshwater metagenome</name>
    <dbReference type="NCBI Taxonomy" id="449393"/>
    <lineage>
        <taxon>unclassified sequences</taxon>
        <taxon>metagenomes</taxon>
        <taxon>ecological metagenomes</taxon>
    </lineage>
</organism>
<sequence length="51" mass="5530">MIAFAIDCNTMVLPAFGGETISPRWPLPIGAIKSITRVVNTLGSVSRRKRS</sequence>
<dbReference type="AlphaFoldDB" id="A0A6J6WDP6"/>
<accession>A0A6J6WDP6</accession>
<evidence type="ECO:0000313" key="1">
    <source>
        <dbReference type="EMBL" id="CAB4783282.1"/>
    </source>
</evidence>
<gene>
    <name evidence="1" type="ORF">UFOPK2918_01082</name>
</gene>
<name>A0A6J6WDP6_9ZZZZ</name>
<proteinExistence type="predicted"/>
<protein>
    <submittedName>
        <fullName evidence="1">Unannotated protein</fullName>
    </submittedName>
</protein>
<reference evidence="1" key="1">
    <citation type="submission" date="2020-05" db="EMBL/GenBank/DDBJ databases">
        <authorList>
            <person name="Chiriac C."/>
            <person name="Salcher M."/>
            <person name="Ghai R."/>
            <person name="Kavagutti S V."/>
        </authorList>
    </citation>
    <scope>NUCLEOTIDE SEQUENCE</scope>
</reference>